<gene>
    <name evidence="1" type="ORF">ACIB24_07360</name>
</gene>
<dbReference type="SUPFAM" id="SSF54637">
    <property type="entry name" value="Thioesterase/thiol ester dehydrase-isomerase"/>
    <property type="match status" value="1"/>
</dbReference>
<comment type="caution">
    <text evidence="1">The sequence shown here is derived from an EMBL/GenBank/DDBJ whole genome shotgun (WGS) entry which is preliminary data.</text>
</comment>
<dbReference type="Gene3D" id="3.10.129.10">
    <property type="entry name" value="Hotdog Thioesterase"/>
    <property type="match status" value="1"/>
</dbReference>
<accession>A0ABW8AMM9</accession>
<dbReference type="RefSeq" id="WP_398277448.1">
    <property type="nucleotide sequence ID" value="NZ_JBITLV010000002.1"/>
</dbReference>
<dbReference type="EMBL" id="JBITLV010000002">
    <property type="protein sequence ID" value="MFI7586877.1"/>
    <property type="molecule type" value="Genomic_DNA"/>
</dbReference>
<dbReference type="Pfam" id="PF14539">
    <property type="entry name" value="DUF4442"/>
    <property type="match status" value="1"/>
</dbReference>
<protein>
    <submittedName>
        <fullName evidence="1">Hotdog fold domain-containing protein</fullName>
    </submittedName>
</protein>
<reference evidence="1 2" key="1">
    <citation type="submission" date="2024-10" db="EMBL/GenBank/DDBJ databases">
        <title>The Natural Products Discovery Center: Release of the First 8490 Sequenced Strains for Exploring Actinobacteria Biosynthetic Diversity.</title>
        <authorList>
            <person name="Kalkreuter E."/>
            <person name="Kautsar S.A."/>
            <person name="Yang D."/>
            <person name="Bader C.D."/>
            <person name="Teijaro C.N."/>
            <person name="Fluegel L."/>
            <person name="Davis C.M."/>
            <person name="Simpson J.R."/>
            <person name="Lauterbach L."/>
            <person name="Steele A.D."/>
            <person name="Gui C."/>
            <person name="Meng S."/>
            <person name="Li G."/>
            <person name="Viehrig K."/>
            <person name="Ye F."/>
            <person name="Su P."/>
            <person name="Kiefer A.F."/>
            <person name="Nichols A."/>
            <person name="Cepeda A.J."/>
            <person name="Yan W."/>
            <person name="Fan B."/>
            <person name="Jiang Y."/>
            <person name="Adhikari A."/>
            <person name="Zheng C.-J."/>
            <person name="Schuster L."/>
            <person name="Cowan T.M."/>
            <person name="Smanski M.J."/>
            <person name="Chevrette M.G."/>
            <person name="De Carvalho L.P.S."/>
            <person name="Shen B."/>
        </authorList>
    </citation>
    <scope>NUCLEOTIDE SEQUENCE [LARGE SCALE GENOMIC DNA]</scope>
    <source>
        <strain evidence="1 2">NPDC049639</strain>
    </source>
</reference>
<dbReference type="Proteomes" id="UP001612915">
    <property type="component" value="Unassembled WGS sequence"/>
</dbReference>
<dbReference type="InterPro" id="IPR027961">
    <property type="entry name" value="DUF4442"/>
</dbReference>
<dbReference type="CDD" id="cd03443">
    <property type="entry name" value="PaaI_thioesterase"/>
    <property type="match status" value="1"/>
</dbReference>
<proteinExistence type="predicted"/>
<evidence type="ECO:0000313" key="1">
    <source>
        <dbReference type="EMBL" id="MFI7586877.1"/>
    </source>
</evidence>
<dbReference type="InterPro" id="IPR029069">
    <property type="entry name" value="HotDog_dom_sf"/>
</dbReference>
<name>A0ABW8AMM9_9ACTN</name>
<evidence type="ECO:0000313" key="2">
    <source>
        <dbReference type="Proteomes" id="UP001612915"/>
    </source>
</evidence>
<organism evidence="1 2">
    <name type="scientific">Spongisporangium articulatum</name>
    <dbReference type="NCBI Taxonomy" id="3362603"/>
    <lineage>
        <taxon>Bacteria</taxon>
        <taxon>Bacillati</taxon>
        <taxon>Actinomycetota</taxon>
        <taxon>Actinomycetes</taxon>
        <taxon>Kineosporiales</taxon>
        <taxon>Kineosporiaceae</taxon>
        <taxon>Spongisporangium</taxon>
    </lineage>
</organism>
<keyword evidence="2" id="KW-1185">Reference proteome</keyword>
<sequence>MVDVLPLYRRLSWLPGGRRLFSWGYARAAPYFRTISPYVARLEPHRADVVMADRKAVHNHIGTVHAIALCNGLEAAMGALAEATVPTGMRWLPKGMTVEYLAPARGPVTCIARTTGADWAGAPDVPVAVEAVLDDGTVAVRGTIRLWVTPRR</sequence>